<dbReference type="STRING" id="1334629.MFUL124B02_18595"/>
<protein>
    <recommendedName>
        <fullName evidence="5">Lipoprotein</fullName>
    </recommendedName>
</protein>
<evidence type="ECO:0000313" key="2">
    <source>
        <dbReference type="EMBL" id="SEU32297.1"/>
    </source>
</evidence>
<dbReference type="PROSITE" id="PS51257">
    <property type="entry name" value="PROKAR_LIPOPROTEIN"/>
    <property type="match status" value="1"/>
</dbReference>
<evidence type="ECO:0000313" key="3">
    <source>
        <dbReference type="Proteomes" id="UP000183760"/>
    </source>
</evidence>
<organism evidence="1 4">
    <name type="scientific">Myxococcus fulvus</name>
    <dbReference type="NCBI Taxonomy" id="33"/>
    <lineage>
        <taxon>Bacteria</taxon>
        <taxon>Pseudomonadati</taxon>
        <taxon>Myxococcota</taxon>
        <taxon>Myxococcia</taxon>
        <taxon>Myxococcales</taxon>
        <taxon>Cystobacterineae</taxon>
        <taxon>Myxococcaceae</taxon>
        <taxon>Myxococcus</taxon>
    </lineage>
</organism>
<reference evidence="2 3" key="1">
    <citation type="submission" date="2016-10" db="EMBL/GenBank/DDBJ databases">
        <authorList>
            <person name="Varghese N."/>
            <person name="Submissions S."/>
        </authorList>
    </citation>
    <scope>NUCLEOTIDE SEQUENCE [LARGE SCALE GENOMIC DNA]</scope>
    <source>
        <strain evidence="2 3">DSM 16525</strain>
    </source>
</reference>
<proteinExistence type="predicted"/>
<evidence type="ECO:0000313" key="1">
    <source>
        <dbReference type="EMBL" id="GEN09452.1"/>
    </source>
</evidence>
<comment type="caution">
    <text evidence="1">The sequence shown here is derived from an EMBL/GenBank/DDBJ whole genome shotgun (WGS) entry which is preliminary data.</text>
</comment>
<name>A0A511T7G6_MYXFU</name>
<reference evidence="1 4" key="2">
    <citation type="submission" date="2019-07" db="EMBL/GenBank/DDBJ databases">
        <title>Whole genome shotgun sequence of Myxococcus fulvus NBRC 100333.</title>
        <authorList>
            <person name="Hosoyama A."/>
            <person name="Uohara A."/>
            <person name="Ohji S."/>
            <person name="Ichikawa N."/>
        </authorList>
    </citation>
    <scope>NUCLEOTIDE SEQUENCE [LARGE SCALE GENOMIC DNA]</scope>
    <source>
        <strain evidence="1 4">NBRC 100333</strain>
    </source>
</reference>
<gene>
    <name evidence="1" type="ORF">MFU01_44890</name>
    <name evidence="2" type="ORF">SAMN05443572_109103</name>
</gene>
<dbReference type="Proteomes" id="UP000183760">
    <property type="component" value="Unassembled WGS sequence"/>
</dbReference>
<accession>A0A511T7G6</accession>
<dbReference type="EMBL" id="BJXR01000034">
    <property type="protein sequence ID" value="GEN09452.1"/>
    <property type="molecule type" value="Genomic_DNA"/>
</dbReference>
<dbReference type="RefSeq" id="WP_074957448.1">
    <property type="nucleotide sequence ID" value="NZ_BJXR01000034.1"/>
</dbReference>
<dbReference type="AlphaFoldDB" id="A0A511T7G6"/>
<sequence length="466" mass="51494">MSLSRGLCRSSGWLLLCLGVACSDGDAEPPAPVPGYQLSPERAARLEALRTEVLADTCYQGEDTRGCPSVTVPFAPTRDFAMKDSTGEALLIVDDFTTLSPRLLRYRNRLQGYYQALEGGDVVPADPEWLLPPKLHEALTTFATEDFIPAEALRALAEPLRAHYPAQGRQSVGHGNTVFSLLVEANPRQPIVVMDHPGLYELSRSEFCEPTGEPGALERLRGRAQRAATGLRSIIERHDVRFVNLSLGETVDTLRRTWPQYCSGEAPGVEVLRAKLAAYAPIAQVLFATPGVFTAQAAIDAKDPLDYPYDYPSAEYPNRLRVGFFTTLDSGLDASGRGDASKLEGWPARENVDVYLNSGVLPTRPFTHNATPWLQVDSFGVDIFPITAATTSWMAPLALSRFIHVRYERFADRTMTDELIQRITKWMVPSACEDLPNLVCVFQDPLAHGQLEVTRLGYRPREYVAP</sequence>
<evidence type="ECO:0008006" key="5">
    <source>
        <dbReference type="Google" id="ProtNLM"/>
    </source>
</evidence>
<evidence type="ECO:0000313" key="4">
    <source>
        <dbReference type="Proteomes" id="UP000321514"/>
    </source>
</evidence>
<dbReference type="EMBL" id="FOIB01000009">
    <property type="protein sequence ID" value="SEU32297.1"/>
    <property type="molecule type" value="Genomic_DNA"/>
</dbReference>
<dbReference type="Proteomes" id="UP000321514">
    <property type="component" value="Unassembled WGS sequence"/>
</dbReference>
<keyword evidence="3" id="KW-1185">Reference proteome</keyword>
<dbReference type="OrthoDB" id="7537520at2"/>